<keyword evidence="2" id="KW-1185">Reference proteome</keyword>
<evidence type="ECO:0000313" key="1">
    <source>
        <dbReference type="EMBL" id="SDO20900.1"/>
    </source>
</evidence>
<dbReference type="Proteomes" id="UP000198704">
    <property type="component" value="Unassembled WGS sequence"/>
</dbReference>
<gene>
    <name evidence="1" type="ORF">SAMN05216360_11699</name>
</gene>
<dbReference type="InterPro" id="IPR027417">
    <property type="entry name" value="P-loop_NTPase"/>
</dbReference>
<dbReference type="EMBL" id="FNHS01000016">
    <property type="protein sequence ID" value="SDO20900.1"/>
    <property type="molecule type" value="Genomic_DNA"/>
</dbReference>
<dbReference type="RefSeq" id="WP_091720438.1">
    <property type="nucleotide sequence ID" value="NZ_FNHS01000016.1"/>
</dbReference>
<dbReference type="AlphaFoldDB" id="A0A1H0HP43"/>
<keyword evidence="1" id="KW-0808">Transferase</keyword>
<dbReference type="PANTHER" id="PTHR37807:SF3">
    <property type="entry name" value="OS07G0160300 PROTEIN"/>
    <property type="match status" value="1"/>
</dbReference>
<dbReference type="Pfam" id="PF13671">
    <property type="entry name" value="AAA_33"/>
    <property type="match status" value="1"/>
</dbReference>
<dbReference type="GO" id="GO:0016301">
    <property type="term" value="F:kinase activity"/>
    <property type="evidence" value="ECO:0007669"/>
    <property type="project" value="UniProtKB-KW"/>
</dbReference>
<name>A0A1H0HP43_9HYPH</name>
<dbReference type="PANTHER" id="PTHR37807">
    <property type="entry name" value="OS07G0160300 PROTEIN"/>
    <property type="match status" value="1"/>
</dbReference>
<evidence type="ECO:0000313" key="2">
    <source>
        <dbReference type="Proteomes" id="UP000198704"/>
    </source>
</evidence>
<keyword evidence="1" id="KW-0418">Kinase</keyword>
<dbReference type="Gene3D" id="3.40.50.300">
    <property type="entry name" value="P-loop containing nucleotide triphosphate hydrolases"/>
    <property type="match status" value="1"/>
</dbReference>
<dbReference type="OrthoDB" id="3819922at2"/>
<dbReference type="SUPFAM" id="SSF52540">
    <property type="entry name" value="P-loop containing nucleoside triphosphate hydrolases"/>
    <property type="match status" value="1"/>
</dbReference>
<dbReference type="STRING" id="582672.SAMN05216360_11699"/>
<protein>
    <submittedName>
        <fullName evidence="1">Predicted kinase</fullName>
    </submittedName>
</protein>
<organism evidence="1 2">
    <name type="scientific">Methylobacterium phyllostachyos</name>
    <dbReference type="NCBI Taxonomy" id="582672"/>
    <lineage>
        <taxon>Bacteria</taxon>
        <taxon>Pseudomonadati</taxon>
        <taxon>Pseudomonadota</taxon>
        <taxon>Alphaproteobacteria</taxon>
        <taxon>Hyphomicrobiales</taxon>
        <taxon>Methylobacteriaceae</taxon>
        <taxon>Methylobacterium</taxon>
    </lineage>
</organism>
<proteinExistence type="predicted"/>
<reference evidence="2" key="1">
    <citation type="submission" date="2016-10" db="EMBL/GenBank/DDBJ databases">
        <authorList>
            <person name="Varghese N."/>
            <person name="Submissions S."/>
        </authorList>
    </citation>
    <scope>NUCLEOTIDE SEQUENCE [LARGE SCALE GENOMIC DNA]</scope>
    <source>
        <strain evidence="2">BL47</strain>
    </source>
</reference>
<accession>A0A1H0HP43</accession>
<sequence>MLVVLGGLPGTGKTTLGKALASKRSAVYVRVDEIEHALTRHAKLGPDIGAAGYVVAFAVAASNLRLGSLVIADSVNPVPESRQGWRDVAHGEAVPLMKIEIICSNGTEHRRRVEARTADIAGFKLPSWSSVTERDYVPWTSPRLVVDTALLTPDEAVAAIEAAINGLSGKACPTS</sequence>